<feature type="region of interest" description="Disordered" evidence="2">
    <location>
        <begin position="1"/>
        <end position="45"/>
    </location>
</feature>
<protein>
    <recommendedName>
        <fullName evidence="1">GPI inositol-deacylase</fullName>
        <ecNumber evidence="1">3.1.-.-</ecNumber>
    </recommendedName>
</protein>
<dbReference type="InterPro" id="IPR029058">
    <property type="entry name" value="AB_hydrolase_fold"/>
</dbReference>
<dbReference type="EC" id="3.1.-.-" evidence="1"/>
<organism evidence="4 5">
    <name type="scientific">Clitoria ternatea</name>
    <name type="common">Butterfly pea</name>
    <dbReference type="NCBI Taxonomy" id="43366"/>
    <lineage>
        <taxon>Eukaryota</taxon>
        <taxon>Viridiplantae</taxon>
        <taxon>Streptophyta</taxon>
        <taxon>Embryophyta</taxon>
        <taxon>Tracheophyta</taxon>
        <taxon>Spermatophyta</taxon>
        <taxon>Magnoliopsida</taxon>
        <taxon>eudicotyledons</taxon>
        <taxon>Gunneridae</taxon>
        <taxon>Pentapetalae</taxon>
        <taxon>rosids</taxon>
        <taxon>fabids</taxon>
        <taxon>Fabales</taxon>
        <taxon>Fabaceae</taxon>
        <taxon>Papilionoideae</taxon>
        <taxon>50 kb inversion clade</taxon>
        <taxon>NPAAA clade</taxon>
        <taxon>indigoferoid/millettioid clade</taxon>
        <taxon>Phaseoleae</taxon>
        <taxon>Clitoria</taxon>
    </lineage>
</organism>
<dbReference type="InterPro" id="IPR012908">
    <property type="entry name" value="PGAP1-ab_dom-like"/>
</dbReference>
<comment type="subcellular location">
    <subcellularLocation>
        <location evidence="1">Endoplasmic reticulum membrane</location>
    </subcellularLocation>
</comment>
<evidence type="ECO:0000256" key="1">
    <source>
        <dbReference type="RuleBase" id="RU365011"/>
    </source>
</evidence>
<name>A0AAN9PKU3_CLITE</name>
<keyword evidence="1" id="KW-0653">Protein transport</keyword>
<dbReference type="Proteomes" id="UP001359559">
    <property type="component" value="Unassembled WGS sequence"/>
</dbReference>
<dbReference type="AlphaFoldDB" id="A0AAN9PKU3"/>
<dbReference type="PANTHER" id="PTHR47346:SF1">
    <property type="entry name" value="GPI INOSITOL-DEACYLASE"/>
    <property type="match status" value="1"/>
</dbReference>
<keyword evidence="1" id="KW-0378">Hydrolase</keyword>
<gene>
    <name evidence="4" type="ORF">RJT34_12539</name>
</gene>
<evidence type="ECO:0000259" key="3">
    <source>
        <dbReference type="Pfam" id="PF07819"/>
    </source>
</evidence>
<dbReference type="GO" id="GO:0015031">
    <property type="term" value="P:protein transport"/>
    <property type="evidence" value="ECO:0007669"/>
    <property type="project" value="UniProtKB-KW"/>
</dbReference>
<evidence type="ECO:0000313" key="4">
    <source>
        <dbReference type="EMBL" id="KAK7301668.1"/>
    </source>
</evidence>
<comment type="function">
    <text evidence="1">Involved in inositol deacylation of GPI-anchored proteins which plays important roles in the quality control and ER-associated degradation of GPI-anchored proteins.</text>
</comment>
<dbReference type="GO" id="GO:0005789">
    <property type="term" value="C:endoplasmic reticulum membrane"/>
    <property type="evidence" value="ECO:0007669"/>
    <property type="project" value="UniProtKB-SubCell"/>
</dbReference>
<sequence>MKITKADVRPASIGTLVPGVPTPTNQLPTKGQALQRPPQHTSTQTTNVLTMNPSILDQYKVSYDAQTREGAAVSRSLPKNVILVCYSMGGFVARAVVIHPHLKKSIVEIVLTLPTPHQNVLIDKNNYNVYGNKCKQEKDAAMGFVPMCFPMPNIVASTITSVHQEICVGMAFVEQNWIVVEFSRGFKFEIAHVSSC</sequence>
<comment type="caution">
    <text evidence="4">The sequence shown here is derived from an EMBL/GenBank/DDBJ whole genome shotgun (WGS) entry which is preliminary data.</text>
</comment>
<keyword evidence="1" id="KW-0472">Membrane</keyword>
<evidence type="ECO:0000313" key="5">
    <source>
        <dbReference type="Proteomes" id="UP001359559"/>
    </source>
</evidence>
<proteinExistence type="inferred from homology"/>
<dbReference type="Pfam" id="PF07819">
    <property type="entry name" value="PGAP1"/>
    <property type="match status" value="1"/>
</dbReference>
<dbReference type="SUPFAM" id="SSF53474">
    <property type="entry name" value="alpha/beta-Hydrolases"/>
    <property type="match status" value="1"/>
</dbReference>
<dbReference type="Gene3D" id="3.40.50.1820">
    <property type="entry name" value="alpha/beta hydrolase"/>
    <property type="match status" value="1"/>
</dbReference>
<feature type="domain" description="GPI inositol-deacylase PGAP1-like alpha/beta" evidence="3">
    <location>
        <begin position="53"/>
        <end position="132"/>
    </location>
</feature>
<comment type="similarity">
    <text evidence="1">Belongs to the GPI inositol-deacylase family.</text>
</comment>
<evidence type="ECO:0000256" key="2">
    <source>
        <dbReference type="SAM" id="MobiDB-lite"/>
    </source>
</evidence>
<reference evidence="4 5" key="1">
    <citation type="submission" date="2024-01" db="EMBL/GenBank/DDBJ databases">
        <title>The genomes of 5 underutilized Papilionoideae crops provide insights into root nodulation and disease resistance.</title>
        <authorList>
            <person name="Yuan L."/>
        </authorList>
    </citation>
    <scope>NUCLEOTIDE SEQUENCE [LARGE SCALE GENOMIC DNA]</scope>
    <source>
        <strain evidence="4">LY-2023</strain>
        <tissue evidence="4">Leaf</tissue>
    </source>
</reference>
<dbReference type="PANTHER" id="PTHR47346">
    <property type="entry name" value="HYDROLASES, ACTING ON ESTER BOND"/>
    <property type="match status" value="1"/>
</dbReference>
<keyword evidence="5" id="KW-1185">Reference proteome</keyword>
<keyword evidence="1" id="KW-0256">Endoplasmic reticulum</keyword>
<dbReference type="EMBL" id="JAYKXN010000003">
    <property type="protein sequence ID" value="KAK7301668.1"/>
    <property type="molecule type" value="Genomic_DNA"/>
</dbReference>
<accession>A0AAN9PKU3</accession>
<dbReference type="GO" id="GO:0016788">
    <property type="term" value="F:hydrolase activity, acting on ester bonds"/>
    <property type="evidence" value="ECO:0007669"/>
    <property type="project" value="InterPro"/>
</dbReference>
<keyword evidence="1" id="KW-0813">Transport</keyword>